<dbReference type="Gene3D" id="3.30.2350.10">
    <property type="entry name" value="Pseudouridine synthase"/>
    <property type="match status" value="1"/>
</dbReference>
<evidence type="ECO:0000313" key="10">
    <source>
        <dbReference type="Proteomes" id="UP000001357"/>
    </source>
</evidence>
<dbReference type="CDD" id="cd02869">
    <property type="entry name" value="PseudoU_synth_RluA_like"/>
    <property type="match status" value="1"/>
</dbReference>
<proteinExistence type="inferred from homology"/>
<dbReference type="OMA" id="KHNDEPR"/>
<accession>A9V182</accession>
<keyword evidence="10" id="KW-1185">Reference proteome</keyword>
<reference evidence="9 10" key="1">
    <citation type="journal article" date="2008" name="Nature">
        <title>The genome of the choanoflagellate Monosiga brevicollis and the origin of metazoans.</title>
        <authorList>
            <consortium name="JGI Sequencing"/>
            <person name="King N."/>
            <person name="Westbrook M.J."/>
            <person name="Young S.L."/>
            <person name="Kuo A."/>
            <person name="Abedin M."/>
            <person name="Chapman J."/>
            <person name="Fairclough S."/>
            <person name="Hellsten U."/>
            <person name="Isogai Y."/>
            <person name="Letunic I."/>
            <person name="Marr M."/>
            <person name="Pincus D."/>
            <person name="Putnam N."/>
            <person name="Rokas A."/>
            <person name="Wright K.J."/>
            <person name="Zuzow R."/>
            <person name="Dirks W."/>
            <person name="Good M."/>
            <person name="Goodstein D."/>
            <person name="Lemons D."/>
            <person name="Li W."/>
            <person name="Lyons J.B."/>
            <person name="Morris A."/>
            <person name="Nichols S."/>
            <person name="Richter D.J."/>
            <person name="Salamov A."/>
            <person name="Bork P."/>
            <person name="Lim W.A."/>
            <person name="Manning G."/>
            <person name="Miller W.T."/>
            <person name="McGinnis W."/>
            <person name="Shapiro H."/>
            <person name="Tjian R."/>
            <person name="Grigoriev I.V."/>
            <person name="Rokhsar D."/>
        </authorList>
    </citation>
    <scope>NUCLEOTIDE SEQUENCE [LARGE SCALE GENOMIC DNA]</scope>
    <source>
        <strain evidence="10">MX1 / ATCC 50154</strain>
    </source>
</reference>
<sequence length="289" mass="31869">MASALRQRLLRAVIYEDNHLVALNKWRGLAVQDAAGSPSTVLSNVDVFQQNKDGFVPRLAHRLDQNTTGVLVLAKTAEAVLRLNRLFQLGAVAKTYEAVLAGQVTKPTGTLKGIPELITEEEDANSELTSNQPLFKTSASWSHSTAQSHYTVLASAQVNDGRPSRTKPWLTRVELRPTTGYKHQLRIQCADGLRAPVLGDKRYGGGQEQVSPIILQHLQRHGLRTAAHPYGLVMHLHAKQLVIPGYNWDGSDLVLRATLPDHMQLTIDACGLHPDQQSRPTRQPTRQTA</sequence>
<evidence type="ECO:0000256" key="6">
    <source>
        <dbReference type="ARBA" id="ARBA00039953"/>
    </source>
</evidence>
<dbReference type="InterPro" id="IPR006224">
    <property type="entry name" value="PsdUridine_synth_RluA-like_CS"/>
</dbReference>
<evidence type="ECO:0000256" key="3">
    <source>
        <dbReference type="ARBA" id="ARBA00010876"/>
    </source>
</evidence>
<dbReference type="InterPro" id="IPR050188">
    <property type="entry name" value="RluA_PseudoU_synthase"/>
</dbReference>
<dbReference type="InterPro" id="IPR020103">
    <property type="entry name" value="PsdUridine_synth_cat_dom_sf"/>
</dbReference>
<dbReference type="GO" id="GO:0009982">
    <property type="term" value="F:pseudouridine synthase activity"/>
    <property type="evidence" value="ECO:0007669"/>
    <property type="project" value="InterPro"/>
</dbReference>
<evidence type="ECO:0000256" key="4">
    <source>
        <dbReference type="ARBA" id="ARBA00023235"/>
    </source>
</evidence>
<evidence type="ECO:0000259" key="8">
    <source>
        <dbReference type="Pfam" id="PF00849"/>
    </source>
</evidence>
<evidence type="ECO:0000313" key="9">
    <source>
        <dbReference type="EMBL" id="EDQ88763.1"/>
    </source>
</evidence>
<dbReference type="EMBL" id="CH991553">
    <property type="protein sequence ID" value="EDQ88763.1"/>
    <property type="molecule type" value="Genomic_DNA"/>
</dbReference>
<dbReference type="GO" id="GO:0001522">
    <property type="term" value="P:pseudouridine synthesis"/>
    <property type="evidence" value="ECO:0007669"/>
    <property type="project" value="InterPro"/>
</dbReference>
<organism evidence="9 10">
    <name type="scientific">Monosiga brevicollis</name>
    <name type="common">Choanoflagellate</name>
    <dbReference type="NCBI Taxonomy" id="81824"/>
    <lineage>
        <taxon>Eukaryota</taxon>
        <taxon>Choanoflagellata</taxon>
        <taxon>Craspedida</taxon>
        <taxon>Salpingoecidae</taxon>
        <taxon>Monosiga</taxon>
    </lineage>
</organism>
<dbReference type="AlphaFoldDB" id="A9V182"/>
<keyword evidence="4" id="KW-0413">Isomerase</keyword>
<evidence type="ECO:0000256" key="7">
    <source>
        <dbReference type="ARBA" id="ARBA00041563"/>
    </source>
</evidence>
<dbReference type="Proteomes" id="UP000001357">
    <property type="component" value="Unassembled WGS sequence"/>
</dbReference>
<protein>
    <recommendedName>
        <fullName evidence="6">Pseudouridylate synthase RPUSD4, mitochondrial</fullName>
    </recommendedName>
    <alternativeName>
        <fullName evidence="7">RNA pseudouridylate synthase domain-containing protein 4</fullName>
    </alternativeName>
</protein>
<evidence type="ECO:0000256" key="2">
    <source>
        <dbReference type="ARBA" id="ARBA00001896"/>
    </source>
</evidence>
<comment type="catalytic activity">
    <reaction evidence="1">
        <text>a uridine in mRNA = a pseudouridine in mRNA</text>
        <dbReference type="Rhea" id="RHEA:56644"/>
        <dbReference type="Rhea" id="RHEA-COMP:14658"/>
        <dbReference type="Rhea" id="RHEA-COMP:14659"/>
        <dbReference type="ChEBI" id="CHEBI:65314"/>
        <dbReference type="ChEBI" id="CHEBI:65315"/>
    </reaction>
</comment>
<dbReference type="GO" id="GO:0003723">
    <property type="term" value="F:RNA binding"/>
    <property type="evidence" value="ECO:0007669"/>
    <property type="project" value="InterPro"/>
</dbReference>
<dbReference type="FunCoup" id="A9V182">
    <property type="interactions" value="1059"/>
</dbReference>
<dbReference type="PANTHER" id="PTHR21600:SF83">
    <property type="entry name" value="PSEUDOURIDYLATE SYNTHASE RPUSD4, MITOCHONDRIAL"/>
    <property type="match status" value="1"/>
</dbReference>
<comment type="similarity">
    <text evidence="3">Belongs to the pseudouridine synthase RluA family.</text>
</comment>
<comment type="catalytic activity">
    <reaction evidence="2">
        <text>uridine in 5S rRNA = pseudouridine in 5S rRNA</text>
        <dbReference type="Rhea" id="RHEA:47036"/>
        <dbReference type="Rhea" id="RHEA-COMP:11730"/>
        <dbReference type="Rhea" id="RHEA-COMP:11731"/>
        <dbReference type="ChEBI" id="CHEBI:65314"/>
        <dbReference type="ChEBI" id="CHEBI:65315"/>
    </reaction>
</comment>
<gene>
    <name evidence="9" type="ORF">MONBRDRAFT_26051</name>
</gene>
<dbReference type="eggNOG" id="KOG1919">
    <property type="taxonomic scope" value="Eukaryota"/>
</dbReference>
<dbReference type="InterPro" id="IPR006145">
    <property type="entry name" value="PsdUridine_synth_RsuA/RluA"/>
</dbReference>
<dbReference type="SUPFAM" id="SSF55120">
    <property type="entry name" value="Pseudouridine synthase"/>
    <property type="match status" value="1"/>
</dbReference>
<dbReference type="RefSeq" id="XP_001746376.1">
    <property type="nucleotide sequence ID" value="XM_001746324.1"/>
</dbReference>
<evidence type="ECO:0000256" key="5">
    <source>
        <dbReference type="ARBA" id="ARBA00036943"/>
    </source>
</evidence>
<dbReference type="GeneID" id="5891713"/>
<dbReference type="Pfam" id="PF00849">
    <property type="entry name" value="PseudoU_synth_2"/>
    <property type="match status" value="1"/>
</dbReference>
<evidence type="ECO:0000256" key="1">
    <source>
        <dbReference type="ARBA" id="ARBA00001166"/>
    </source>
</evidence>
<dbReference type="InParanoid" id="A9V182"/>
<dbReference type="PANTHER" id="PTHR21600">
    <property type="entry name" value="MITOCHONDRIAL RNA PSEUDOURIDINE SYNTHASE"/>
    <property type="match status" value="1"/>
</dbReference>
<dbReference type="PROSITE" id="PS01129">
    <property type="entry name" value="PSI_RLU"/>
    <property type="match status" value="1"/>
</dbReference>
<dbReference type="KEGG" id="mbr:MONBRDRAFT_26051"/>
<dbReference type="STRING" id="81824.A9V182"/>
<feature type="domain" description="Pseudouridine synthase RsuA/RluA-like" evidence="8">
    <location>
        <begin position="19"/>
        <end position="190"/>
    </location>
</feature>
<name>A9V182_MONBE</name>
<comment type="catalytic activity">
    <reaction evidence="5">
        <text>a uridine in tRNA = a pseudouridine in tRNA</text>
        <dbReference type="Rhea" id="RHEA:54572"/>
        <dbReference type="Rhea" id="RHEA-COMP:13339"/>
        <dbReference type="Rhea" id="RHEA-COMP:13934"/>
        <dbReference type="ChEBI" id="CHEBI:65314"/>
        <dbReference type="ChEBI" id="CHEBI:65315"/>
    </reaction>
</comment>